<dbReference type="InterPro" id="IPR002740">
    <property type="entry name" value="EVE_domain"/>
</dbReference>
<evidence type="ECO:0000259" key="2">
    <source>
        <dbReference type="Pfam" id="PF01878"/>
    </source>
</evidence>
<dbReference type="Gene3D" id="3.10.590.10">
    <property type="entry name" value="ph1033 like domains"/>
    <property type="match status" value="1"/>
</dbReference>
<reference evidence="5 6" key="1">
    <citation type="submission" date="2020-08" db="EMBL/GenBank/DDBJ databases">
        <title>Genomic Encyclopedia of Type Strains, Phase IV (KMG-V): Genome sequencing to study the core and pangenomes of soil and plant-associated prokaryotes.</title>
        <authorList>
            <person name="Whitman W."/>
        </authorList>
    </citation>
    <scope>NUCLEOTIDE SEQUENCE [LARGE SCALE GENOMIC DNA]</scope>
    <source>
        <strain evidence="3 5">ANJLi2</strain>
        <strain evidence="4 6">MP601</strain>
    </source>
</reference>
<evidence type="ECO:0000313" key="4">
    <source>
        <dbReference type="EMBL" id="MBB6130501.1"/>
    </source>
</evidence>
<evidence type="ECO:0000256" key="1">
    <source>
        <dbReference type="HAMAP-Rule" id="MF_00771"/>
    </source>
</evidence>
<proteinExistence type="inferred from homology"/>
<comment type="caution">
    <text evidence="4">The sequence shown here is derived from an EMBL/GenBank/DDBJ whole genome shotgun (WGS) entry which is preliminary data.</text>
</comment>
<feature type="domain" description="EVE" evidence="2">
    <location>
        <begin position="2"/>
        <end position="133"/>
    </location>
</feature>
<dbReference type="AlphaFoldDB" id="A0A1N6UNS0"/>
<accession>A0A1N6UNS0</accession>
<dbReference type="HAMAP" id="MF_00771">
    <property type="entry name" value="UPF0310"/>
    <property type="match status" value="1"/>
</dbReference>
<protein>
    <recommendedName>
        <fullName evidence="1">UPF0310 protein HDF22_004641</fullName>
    </recommendedName>
</protein>
<dbReference type="RefSeq" id="WP_076372168.1">
    <property type="nucleotide sequence ID" value="NZ_FTMG01000003.1"/>
</dbReference>
<evidence type="ECO:0000313" key="6">
    <source>
        <dbReference type="Proteomes" id="UP000548326"/>
    </source>
</evidence>
<dbReference type="EMBL" id="JACHCB010000003">
    <property type="protein sequence ID" value="MBB6108906.1"/>
    <property type="molecule type" value="Genomic_DNA"/>
</dbReference>
<evidence type="ECO:0000313" key="3">
    <source>
        <dbReference type="EMBL" id="MBB6108906.1"/>
    </source>
</evidence>
<organism evidence="4 6">
    <name type="scientific">Mucilaginibacter lappiensis</name>
    <dbReference type="NCBI Taxonomy" id="354630"/>
    <lineage>
        <taxon>Bacteria</taxon>
        <taxon>Pseudomonadati</taxon>
        <taxon>Bacteroidota</taxon>
        <taxon>Sphingobacteriia</taxon>
        <taxon>Sphingobacteriales</taxon>
        <taxon>Sphingobacteriaceae</taxon>
        <taxon>Mucilaginibacter</taxon>
    </lineage>
</organism>
<dbReference type="Proteomes" id="UP000548326">
    <property type="component" value="Unassembled WGS sequence"/>
</dbReference>
<dbReference type="STRING" id="354630.SAMN05421821_103140"/>
<name>A0A1N6UNS0_9SPHI</name>
<evidence type="ECO:0000313" key="5">
    <source>
        <dbReference type="Proteomes" id="UP000541583"/>
    </source>
</evidence>
<dbReference type="InterPro" id="IPR015947">
    <property type="entry name" value="PUA-like_sf"/>
</dbReference>
<dbReference type="InterPro" id="IPR022996">
    <property type="entry name" value="UPF0310"/>
</dbReference>
<keyword evidence="5" id="KW-1185">Reference proteome</keyword>
<dbReference type="NCBIfam" id="NF002616">
    <property type="entry name" value="PRK02268.1-2"/>
    <property type="match status" value="1"/>
</dbReference>
<sequence length="155" mass="17791">MKYWITVASKDHIARGMAGGFMQANHGKQAALKKVHAGDWVLFYSPKQTMNGTEPCKAFTTVGQAVGDEVYQYKMFDDFIPWRRNIQFYESTEVPIIPLVDELDFIINKKSWGYPFRFGFLEIGEKDFELIKKQMITGELIITSPKSSPKERALV</sequence>
<dbReference type="Proteomes" id="UP000541583">
    <property type="component" value="Unassembled WGS sequence"/>
</dbReference>
<dbReference type="SUPFAM" id="SSF88697">
    <property type="entry name" value="PUA domain-like"/>
    <property type="match status" value="1"/>
</dbReference>
<dbReference type="EMBL" id="JACHCA010000015">
    <property type="protein sequence ID" value="MBB6130501.1"/>
    <property type="molecule type" value="Genomic_DNA"/>
</dbReference>
<dbReference type="Pfam" id="PF01878">
    <property type="entry name" value="EVE"/>
    <property type="match status" value="1"/>
</dbReference>
<comment type="similarity">
    <text evidence="1">Belongs to the UPF0310 family.</text>
</comment>
<gene>
    <name evidence="4" type="ORF">HDF22_004641</name>
    <name evidence="3" type="ORF">HDF23_001649</name>
</gene>
<dbReference type="CDD" id="cd21132">
    <property type="entry name" value="EVE-like"/>
    <property type="match status" value="1"/>
</dbReference>